<dbReference type="GO" id="GO:0035091">
    <property type="term" value="F:phosphatidylinositol binding"/>
    <property type="evidence" value="ECO:0007669"/>
    <property type="project" value="TreeGrafter"/>
</dbReference>
<dbReference type="InterPro" id="IPR003114">
    <property type="entry name" value="Phox_assoc"/>
</dbReference>
<evidence type="ECO:0000256" key="1">
    <source>
        <dbReference type="ARBA" id="ARBA00004496"/>
    </source>
</evidence>
<sequence>MTETAFREGVLYQGEPPALHTSDTGTAEAKPSDQARAGAAARQTDTASDRATAAFVRRILCSHDVLLGNGEKGRNTPRPIEDVLPPLTSSNEIDLQLYALIAVIIKEFVQTWYSKITPDHVFVNEVIQIIAHCTRGLEQRLRKIDLEALLLDEIPELVEGHLSTFRLAKQQASYEHSLVSDPRVVYHTLRPHPALTPVPTDTMPSSVVEQRESESAWRQLLVQGVLVVLLPTEDLQNACLRSLVSEIFAEMILGNGISGKACEGWLLWEGITRIAEVVQTGGGKEKGLQSNDANAEPPLSRLQRYGLLTPSTDQQSSNGTSHSPVNNIRRYSNTPMTITALFWMTIQYVFLAGTAMRATIMAVATSSLPSRSVTGAGCQSPVEEGYQSKLLQAEPTEMRRLADTKRPIVSMSLWSCASEFVGLSVRMPWLSGVISLLHWGTLVGPGKVGDTDGVLDR</sequence>
<dbReference type="Pfam" id="PF02194">
    <property type="entry name" value="PXA"/>
    <property type="match status" value="1"/>
</dbReference>
<dbReference type="Proteomes" id="UP000800035">
    <property type="component" value="Unassembled WGS sequence"/>
</dbReference>
<dbReference type="SMART" id="SM00313">
    <property type="entry name" value="PXA"/>
    <property type="match status" value="1"/>
</dbReference>
<dbReference type="EMBL" id="ML976987">
    <property type="protein sequence ID" value="KAF1958289.1"/>
    <property type="molecule type" value="Genomic_DNA"/>
</dbReference>
<accession>A0A6A5U2V3</accession>
<evidence type="ECO:0000256" key="2">
    <source>
        <dbReference type="ARBA" id="ARBA00022490"/>
    </source>
</evidence>
<reference evidence="5" key="1">
    <citation type="journal article" date="2020" name="Stud. Mycol.">
        <title>101 Dothideomycetes genomes: a test case for predicting lifestyles and emergence of pathogens.</title>
        <authorList>
            <person name="Haridas S."/>
            <person name="Albert R."/>
            <person name="Binder M."/>
            <person name="Bloem J."/>
            <person name="Labutti K."/>
            <person name="Salamov A."/>
            <person name="Andreopoulos B."/>
            <person name="Baker S."/>
            <person name="Barry K."/>
            <person name="Bills G."/>
            <person name="Bluhm B."/>
            <person name="Cannon C."/>
            <person name="Castanera R."/>
            <person name="Culley D."/>
            <person name="Daum C."/>
            <person name="Ezra D."/>
            <person name="Gonzalez J."/>
            <person name="Henrissat B."/>
            <person name="Kuo A."/>
            <person name="Liang C."/>
            <person name="Lipzen A."/>
            <person name="Lutzoni F."/>
            <person name="Magnuson J."/>
            <person name="Mondo S."/>
            <person name="Nolan M."/>
            <person name="Ohm R."/>
            <person name="Pangilinan J."/>
            <person name="Park H.-J."/>
            <person name="Ramirez L."/>
            <person name="Alfaro M."/>
            <person name="Sun H."/>
            <person name="Tritt A."/>
            <person name="Yoshinaga Y."/>
            <person name="Zwiers L.-H."/>
            <person name="Turgeon B."/>
            <person name="Goodwin S."/>
            <person name="Spatafora J."/>
            <person name="Crous P."/>
            <person name="Grigoriev I."/>
        </authorList>
    </citation>
    <scope>NUCLEOTIDE SEQUENCE</scope>
    <source>
        <strain evidence="5">CBS 675.92</strain>
    </source>
</reference>
<dbReference type="AlphaFoldDB" id="A0A6A5U2V3"/>
<feature type="region of interest" description="Disordered" evidence="3">
    <location>
        <begin position="309"/>
        <end position="328"/>
    </location>
</feature>
<evidence type="ECO:0000259" key="4">
    <source>
        <dbReference type="PROSITE" id="PS51207"/>
    </source>
</evidence>
<evidence type="ECO:0000313" key="5">
    <source>
        <dbReference type="EMBL" id="KAF1958289.1"/>
    </source>
</evidence>
<keyword evidence="2" id="KW-0963">Cytoplasm</keyword>
<dbReference type="GO" id="GO:0045022">
    <property type="term" value="P:early endosome to late endosome transport"/>
    <property type="evidence" value="ECO:0007669"/>
    <property type="project" value="TreeGrafter"/>
</dbReference>
<protein>
    <recommendedName>
        <fullName evidence="4">PXA domain-containing protein</fullName>
    </recommendedName>
</protein>
<dbReference type="PANTHER" id="PTHR22999">
    <property type="entry name" value="PX SERINE/THREONINE KINASE PXK"/>
    <property type="match status" value="1"/>
</dbReference>
<proteinExistence type="predicted"/>
<evidence type="ECO:0000256" key="3">
    <source>
        <dbReference type="SAM" id="MobiDB-lite"/>
    </source>
</evidence>
<dbReference type="InterPro" id="IPR051837">
    <property type="entry name" value="SortingNexin/PXDomain-PKLike"/>
</dbReference>
<dbReference type="GO" id="GO:0005770">
    <property type="term" value="C:late endosome"/>
    <property type="evidence" value="ECO:0007669"/>
    <property type="project" value="TreeGrafter"/>
</dbReference>
<feature type="region of interest" description="Disordered" evidence="3">
    <location>
        <begin position="1"/>
        <end position="46"/>
    </location>
</feature>
<dbReference type="OrthoDB" id="5582218at2759"/>
<gene>
    <name evidence="5" type="ORF">CC80DRAFT_408837</name>
</gene>
<organism evidence="5 6">
    <name type="scientific">Byssothecium circinans</name>
    <dbReference type="NCBI Taxonomy" id="147558"/>
    <lineage>
        <taxon>Eukaryota</taxon>
        <taxon>Fungi</taxon>
        <taxon>Dikarya</taxon>
        <taxon>Ascomycota</taxon>
        <taxon>Pezizomycotina</taxon>
        <taxon>Dothideomycetes</taxon>
        <taxon>Pleosporomycetidae</taxon>
        <taxon>Pleosporales</taxon>
        <taxon>Massarineae</taxon>
        <taxon>Massarinaceae</taxon>
        <taxon>Byssothecium</taxon>
    </lineage>
</organism>
<evidence type="ECO:0000313" key="6">
    <source>
        <dbReference type="Proteomes" id="UP000800035"/>
    </source>
</evidence>
<feature type="domain" description="PXA" evidence="4">
    <location>
        <begin position="90"/>
        <end position="279"/>
    </location>
</feature>
<dbReference type="PROSITE" id="PS51207">
    <property type="entry name" value="PXA"/>
    <property type="match status" value="1"/>
</dbReference>
<dbReference type="GO" id="GO:0005769">
    <property type="term" value="C:early endosome"/>
    <property type="evidence" value="ECO:0007669"/>
    <property type="project" value="TreeGrafter"/>
</dbReference>
<name>A0A6A5U2V3_9PLEO</name>
<comment type="subcellular location">
    <subcellularLocation>
        <location evidence="1">Cytoplasm</location>
    </subcellularLocation>
</comment>
<dbReference type="PANTHER" id="PTHR22999:SF23">
    <property type="entry name" value="SORTING NEXIN-16"/>
    <property type="match status" value="1"/>
</dbReference>
<keyword evidence="6" id="KW-1185">Reference proteome</keyword>